<dbReference type="Pfam" id="PF07992">
    <property type="entry name" value="Pyr_redox_2"/>
    <property type="match status" value="1"/>
</dbReference>
<keyword evidence="1" id="KW-0560">Oxidoreductase</keyword>
<keyword evidence="4" id="KW-1185">Reference proteome</keyword>
<dbReference type="InterPro" id="IPR036188">
    <property type="entry name" value="FAD/NAD-bd_sf"/>
</dbReference>
<dbReference type="InterPro" id="IPR051691">
    <property type="entry name" value="Metab_Enz_Cyan_OpOx_G3PDH"/>
</dbReference>
<feature type="domain" description="FAD/NAD(P)-binding" evidence="2">
    <location>
        <begin position="6"/>
        <end position="119"/>
    </location>
</feature>
<sequence>MAHHDTVLVVGAGPAGLSAAATVAAMGKKAVIVEKEDVLGGAPIISGYAKLVPSGEWAKDAIGRMVSRVDGNGNVSIHKSTKVTQLDGEAGNFTAYLSNGQQVEAGSIVLATGFTHFDSINKPEWGFGTYEDVLTTTQMEQMVGTGQIRCPSDGRVPERVAILLCVGSRDRQIGREWCSKICCTVSTNLAMEIKELSPSTDVFIYYMDIRTFGLYEDKFYWKSQEEYKTKFVKARIAEVTKSPDGRLLVKGEDTLVKRPIVIPMDIVVHAIGMDPNALNPEIAKVFGIGLEKHGFIDRAEQYTNSQGTTRKGIYVCGAATGPETIDDSIAQGQSAGSRAVADLYQAAALAVNA</sequence>
<dbReference type="EMBL" id="CP002573">
    <property type="protein sequence ID" value="AEK59170.1"/>
    <property type="molecule type" value="Genomic_DNA"/>
</dbReference>
<accession>F9ZSF5</accession>
<dbReference type="KEGG" id="acu:Atc_2523"/>
<dbReference type="InterPro" id="IPR023753">
    <property type="entry name" value="FAD/NAD-binding_dom"/>
</dbReference>
<name>F9ZSF5_ACICS</name>
<evidence type="ECO:0000313" key="4">
    <source>
        <dbReference type="Proteomes" id="UP000006135"/>
    </source>
</evidence>
<gene>
    <name evidence="3" type="ordered locus">Atc_2523</name>
</gene>
<dbReference type="PRINTS" id="PR00368">
    <property type="entry name" value="FADPNR"/>
</dbReference>
<dbReference type="PANTHER" id="PTHR42949">
    <property type="entry name" value="ANAEROBIC GLYCEROL-3-PHOSPHATE DEHYDROGENASE SUBUNIT B"/>
    <property type="match status" value="1"/>
</dbReference>
<dbReference type="Gene3D" id="3.50.50.60">
    <property type="entry name" value="FAD/NAD(P)-binding domain"/>
    <property type="match status" value="3"/>
</dbReference>
<organism evidence="3 4">
    <name type="scientific">Acidithiobacillus caldus (strain SM-1)</name>
    <dbReference type="NCBI Taxonomy" id="990288"/>
    <lineage>
        <taxon>Bacteria</taxon>
        <taxon>Pseudomonadati</taxon>
        <taxon>Pseudomonadota</taxon>
        <taxon>Acidithiobacillia</taxon>
        <taxon>Acidithiobacillales</taxon>
        <taxon>Acidithiobacillaceae</taxon>
        <taxon>Acidithiobacillus</taxon>
    </lineage>
</organism>
<dbReference type="Proteomes" id="UP000006135">
    <property type="component" value="Chromosome"/>
</dbReference>
<dbReference type="PANTHER" id="PTHR42949:SF3">
    <property type="entry name" value="ANAEROBIC GLYCEROL-3-PHOSPHATE DEHYDROGENASE SUBUNIT B"/>
    <property type="match status" value="1"/>
</dbReference>
<dbReference type="PRINTS" id="PR00411">
    <property type="entry name" value="PNDRDTASEI"/>
</dbReference>
<dbReference type="GO" id="GO:0016491">
    <property type="term" value="F:oxidoreductase activity"/>
    <property type="evidence" value="ECO:0007669"/>
    <property type="project" value="UniProtKB-KW"/>
</dbReference>
<reference evidence="3 4" key="1">
    <citation type="journal article" date="2011" name="J. Genet. Genomics">
        <title>Unraveling the Acidithiobacillus caldus complete genome and its central metabolisms for carbon assimilation.</title>
        <authorList>
            <person name="You X.Y."/>
            <person name="Guo X."/>
            <person name="Zheng H.J."/>
            <person name="Zhang M.J."/>
            <person name="Liu L.J."/>
            <person name="Zhu Y.Q."/>
            <person name="Zhu B."/>
            <person name="Wang S.Y."/>
            <person name="Zhao G.P."/>
            <person name="Poetsch A."/>
            <person name="Jiang C.Y."/>
            <person name="Liu S.J."/>
        </authorList>
    </citation>
    <scope>NUCLEOTIDE SEQUENCE [LARGE SCALE GENOMIC DNA]</scope>
    <source>
        <strain evidence="3 4">SM-1</strain>
    </source>
</reference>
<dbReference type="GeneID" id="92932434"/>
<evidence type="ECO:0000313" key="3">
    <source>
        <dbReference type="EMBL" id="AEK59170.1"/>
    </source>
</evidence>
<evidence type="ECO:0000256" key="1">
    <source>
        <dbReference type="ARBA" id="ARBA00023002"/>
    </source>
</evidence>
<dbReference type="RefSeq" id="WP_014003469.1">
    <property type="nucleotide sequence ID" value="NC_015850.1"/>
</dbReference>
<protein>
    <submittedName>
        <fullName evidence="3">Heterodisulfide reductase subunit A</fullName>
    </submittedName>
</protein>
<dbReference type="AlphaFoldDB" id="F9ZSF5"/>
<dbReference type="STRING" id="990288.Atc_2523"/>
<dbReference type="HOGENOM" id="CLU_020302_1_0_6"/>
<dbReference type="OrthoDB" id="9800445at2"/>
<dbReference type="SUPFAM" id="SSF51905">
    <property type="entry name" value="FAD/NAD(P)-binding domain"/>
    <property type="match status" value="1"/>
</dbReference>
<evidence type="ECO:0000259" key="2">
    <source>
        <dbReference type="Pfam" id="PF07992"/>
    </source>
</evidence>
<proteinExistence type="predicted"/>